<evidence type="ECO:0000313" key="1">
    <source>
        <dbReference type="EMBL" id="SVA13935.1"/>
    </source>
</evidence>
<gene>
    <name evidence="1" type="ORF">METZ01_LOCUS66789</name>
</gene>
<sequence>MANKGHYRRIGGTRQGIYVCSPSGVLLSSINSLKADDVLEMIKSGLDKWNALPLSERQISSDFIPKAMHRWENSYPDHGMVLKSSKIDLFTDPPVQSERSDRWNIDHVWFNKAEARLWLPEDPQEGDFYELPDVITDRLFCFHLVDNARGQTLPFAPQDIKESHLQIEVLIRRQTSVQIKITGHSKTVARGQWLLGQNDWTPNYELNHDMQTNLIGKASYDLGLEKFTEFEMVAIGKRYGKTENNGRQNSPDSGYIGFLFTLAKGDPSDRIAPAFVDVYNADWIIQP</sequence>
<name>A0A381TCP9_9ZZZZ</name>
<dbReference type="AlphaFoldDB" id="A0A381TCP9"/>
<reference evidence="1" key="1">
    <citation type="submission" date="2018-05" db="EMBL/GenBank/DDBJ databases">
        <authorList>
            <person name="Lanie J.A."/>
            <person name="Ng W.-L."/>
            <person name="Kazmierczak K.M."/>
            <person name="Andrzejewski T.M."/>
            <person name="Davidsen T.M."/>
            <person name="Wayne K.J."/>
            <person name="Tettelin H."/>
            <person name="Glass J.I."/>
            <person name="Rusch D."/>
            <person name="Podicherti R."/>
            <person name="Tsui H.-C.T."/>
            <person name="Winkler M.E."/>
        </authorList>
    </citation>
    <scope>NUCLEOTIDE SEQUENCE</scope>
</reference>
<proteinExistence type="predicted"/>
<organism evidence="1">
    <name type="scientific">marine metagenome</name>
    <dbReference type="NCBI Taxonomy" id="408172"/>
    <lineage>
        <taxon>unclassified sequences</taxon>
        <taxon>metagenomes</taxon>
        <taxon>ecological metagenomes</taxon>
    </lineage>
</organism>
<dbReference type="EMBL" id="UINC01004384">
    <property type="protein sequence ID" value="SVA13935.1"/>
    <property type="molecule type" value="Genomic_DNA"/>
</dbReference>
<accession>A0A381TCP9</accession>
<protein>
    <submittedName>
        <fullName evidence="1">Uncharacterized protein</fullName>
    </submittedName>
</protein>